<dbReference type="InterPro" id="IPR000182">
    <property type="entry name" value="GNAT_dom"/>
</dbReference>
<evidence type="ECO:0000256" key="1">
    <source>
        <dbReference type="ARBA" id="ARBA00022679"/>
    </source>
</evidence>
<dbReference type="CDD" id="cd04301">
    <property type="entry name" value="NAT_SF"/>
    <property type="match status" value="1"/>
</dbReference>
<dbReference type="AlphaFoldDB" id="A0A8I1ME50"/>
<dbReference type="EMBL" id="JAEMWV010000003">
    <property type="protein sequence ID" value="MBN8251352.1"/>
    <property type="molecule type" value="Genomic_DNA"/>
</dbReference>
<protein>
    <submittedName>
        <fullName evidence="4">GNAT family N-acetyltransferase</fullName>
    </submittedName>
</protein>
<dbReference type="PROSITE" id="PS51186">
    <property type="entry name" value="GNAT"/>
    <property type="match status" value="1"/>
</dbReference>
<proteinExistence type="predicted"/>
<reference evidence="4" key="1">
    <citation type="submission" date="2020-12" db="EMBL/GenBank/DDBJ databases">
        <title>PHA producing bacteria isolated from mangrove.</title>
        <authorList>
            <person name="Zheng W."/>
            <person name="Yu S."/>
            <person name="Huang Y."/>
        </authorList>
    </citation>
    <scope>NUCLEOTIDE SEQUENCE</scope>
    <source>
        <strain evidence="4">GN22-4</strain>
    </source>
</reference>
<dbReference type="PANTHER" id="PTHR43877">
    <property type="entry name" value="AMINOALKYLPHOSPHONATE N-ACETYLTRANSFERASE-RELATED-RELATED"/>
    <property type="match status" value="1"/>
</dbReference>
<dbReference type="InterPro" id="IPR016181">
    <property type="entry name" value="Acyl_CoA_acyltransferase"/>
</dbReference>
<evidence type="ECO:0000313" key="4">
    <source>
        <dbReference type="EMBL" id="MBN8251352.1"/>
    </source>
</evidence>
<dbReference type="GO" id="GO:0016747">
    <property type="term" value="F:acyltransferase activity, transferring groups other than amino-acyl groups"/>
    <property type="evidence" value="ECO:0007669"/>
    <property type="project" value="InterPro"/>
</dbReference>
<dbReference type="Pfam" id="PF00583">
    <property type="entry name" value="Acetyltransf_1"/>
    <property type="match status" value="1"/>
</dbReference>
<evidence type="ECO:0000259" key="3">
    <source>
        <dbReference type="PROSITE" id="PS51186"/>
    </source>
</evidence>
<sequence>MRVRTATTLDYPELRFIYLESRSHHFHWMKAEAFQLEDFDRDMVGEHLLVAELDDKVVGFVSLYLPDNFIHCLFVHPDYSRKGVGTALVDASIQKMNTPLRLKCVSKNDKALLFYKKKGWVQVVEEGPVSERYWLMEYQ</sequence>
<dbReference type="SUPFAM" id="SSF55729">
    <property type="entry name" value="Acyl-CoA N-acyltransferases (Nat)"/>
    <property type="match status" value="1"/>
</dbReference>
<gene>
    <name evidence="4" type="ORF">JF537_07160</name>
</gene>
<dbReference type="RefSeq" id="WP_119544052.1">
    <property type="nucleotide sequence ID" value="NZ_CM125968.1"/>
</dbReference>
<evidence type="ECO:0000256" key="2">
    <source>
        <dbReference type="ARBA" id="ARBA00023315"/>
    </source>
</evidence>
<dbReference type="Proteomes" id="UP000664578">
    <property type="component" value="Unassembled WGS sequence"/>
</dbReference>
<accession>A0A8I1ME50</accession>
<evidence type="ECO:0000313" key="5">
    <source>
        <dbReference type="Proteomes" id="UP000664578"/>
    </source>
</evidence>
<dbReference type="Gene3D" id="3.40.630.30">
    <property type="match status" value="1"/>
</dbReference>
<keyword evidence="1 4" id="KW-0808">Transferase</keyword>
<feature type="domain" description="N-acetyltransferase" evidence="3">
    <location>
        <begin position="1"/>
        <end position="139"/>
    </location>
</feature>
<keyword evidence="2" id="KW-0012">Acyltransferase</keyword>
<comment type="caution">
    <text evidence="4">The sequence shown here is derived from an EMBL/GenBank/DDBJ whole genome shotgun (WGS) entry which is preliminary data.</text>
</comment>
<name>A0A8I1ME50_9BACI</name>
<organism evidence="4 5">
    <name type="scientific">Priestia flexa</name>
    <dbReference type="NCBI Taxonomy" id="86664"/>
    <lineage>
        <taxon>Bacteria</taxon>
        <taxon>Bacillati</taxon>
        <taxon>Bacillota</taxon>
        <taxon>Bacilli</taxon>
        <taxon>Bacillales</taxon>
        <taxon>Bacillaceae</taxon>
        <taxon>Priestia</taxon>
    </lineage>
</organism>
<dbReference type="InterPro" id="IPR050832">
    <property type="entry name" value="Bact_Acetyltransf"/>
</dbReference>